<evidence type="ECO:0000256" key="3">
    <source>
        <dbReference type="ARBA" id="ARBA00006577"/>
    </source>
</evidence>
<evidence type="ECO:0000313" key="13">
    <source>
        <dbReference type="Proteomes" id="UP001597337"/>
    </source>
</evidence>
<comment type="subcellular location">
    <subcellularLocation>
        <location evidence="2">Cytoplasm</location>
    </subcellularLocation>
</comment>
<evidence type="ECO:0000256" key="6">
    <source>
        <dbReference type="ARBA" id="ARBA00023186"/>
    </source>
</evidence>
<feature type="region of interest" description="Disordered" evidence="10">
    <location>
        <begin position="143"/>
        <end position="166"/>
    </location>
</feature>
<dbReference type="EC" id="5.2.1.8" evidence="9"/>
<sequence>MTMSDQVVREGKLVSLTYRIADERGVILEQTDLPVTYIQGGLVELIGGMDKAIHGKRAGDEVELSLEPEEGFGKRDPDLVFTDDLDNVPAELRVVGAEVQMQNDRGEARIFHVTQIAEGRLTIDGNHRLAGKALKVYVRIHEVRDPGPSQQPHGLDGGERPIGRLH</sequence>
<evidence type="ECO:0000256" key="7">
    <source>
        <dbReference type="ARBA" id="ARBA00023235"/>
    </source>
</evidence>
<evidence type="ECO:0000256" key="8">
    <source>
        <dbReference type="ARBA" id="ARBA00037071"/>
    </source>
</evidence>
<dbReference type="GO" id="GO:0003755">
    <property type="term" value="F:peptidyl-prolyl cis-trans isomerase activity"/>
    <property type="evidence" value="ECO:0007669"/>
    <property type="project" value="UniProtKB-EC"/>
</dbReference>
<comment type="function">
    <text evidence="8">Also involved in hydrogenase metallocenter assembly, probably by participating in the nickel insertion step. This function in hydrogenase biosynthesis requires chaperone activity and the presence of the metal-binding domain, but not PPIase activity.</text>
</comment>
<name>A0ABW4Y8Q6_9GAMM</name>
<keyword evidence="4" id="KW-0963">Cytoplasm</keyword>
<evidence type="ECO:0000256" key="2">
    <source>
        <dbReference type="ARBA" id="ARBA00004496"/>
    </source>
</evidence>
<comment type="catalytic activity">
    <reaction evidence="1 9">
        <text>[protein]-peptidylproline (omega=180) = [protein]-peptidylproline (omega=0)</text>
        <dbReference type="Rhea" id="RHEA:16237"/>
        <dbReference type="Rhea" id="RHEA-COMP:10747"/>
        <dbReference type="Rhea" id="RHEA-COMP:10748"/>
        <dbReference type="ChEBI" id="CHEBI:83833"/>
        <dbReference type="ChEBI" id="CHEBI:83834"/>
        <dbReference type="EC" id="5.2.1.8"/>
    </reaction>
</comment>
<protein>
    <recommendedName>
        <fullName evidence="9">peptidylprolyl isomerase</fullName>
        <ecNumber evidence="9">5.2.1.8</ecNumber>
    </recommendedName>
</protein>
<keyword evidence="5 9" id="KW-0697">Rotamase</keyword>
<evidence type="ECO:0000256" key="4">
    <source>
        <dbReference type="ARBA" id="ARBA00022490"/>
    </source>
</evidence>
<dbReference type="EMBL" id="JBHUHX010000009">
    <property type="protein sequence ID" value="MFD2111118.1"/>
    <property type="molecule type" value="Genomic_DNA"/>
</dbReference>
<dbReference type="InterPro" id="IPR046357">
    <property type="entry name" value="PPIase_dom_sf"/>
</dbReference>
<dbReference type="PANTHER" id="PTHR47861:SF3">
    <property type="entry name" value="FKBP-TYPE PEPTIDYL-PROLYL CIS-TRANS ISOMERASE SLYD"/>
    <property type="match status" value="1"/>
</dbReference>
<keyword evidence="13" id="KW-1185">Reference proteome</keyword>
<feature type="compositionally biased region" description="Basic and acidic residues" evidence="10">
    <location>
        <begin position="156"/>
        <end position="166"/>
    </location>
</feature>
<gene>
    <name evidence="12" type="ORF">ACFSJC_04585</name>
</gene>
<keyword evidence="7 9" id="KW-0413">Isomerase</keyword>
<organism evidence="12 13">
    <name type="scientific">Thiorhodococcus fuscus</name>
    <dbReference type="NCBI Taxonomy" id="527200"/>
    <lineage>
        <taxon>Bacteria</taxon>
        <taxon>Pseudomonadati</taxon>
        <taxon>Pseudomonadota</taxon>
        <taxon>Gammaproteobacteria</taxon>
        <taxon>Chromatiales</taxon>
        <taxon>Chromatiaceae</taxon>
        <taxon>Thiorhodococcus</taxon>
    </lineage>
</organism>
<dbReference type="PANTHER" id="PTHR47861">
    <property type="entry name" value="FKBP-TYPE PEPTIDYL-PROLYL CIS-TRANS ISOMERASE SLYD"/>
    <property type="match status" value="1"/>
</dbReference>
<evidence type="ECO:0000256" key="1">
    <source>
        <dbReference type="ARBA" id="ARBA00000971"/>
    </source>
</evidence>
<evidence type="ECO:0000259" key="11">
    <source>
        <dbReference type="PROSITE" id="PS50059"/>
    </source>
</evidence>
<evidence type="ECO:0000256" key="10">
    <source>
        <dbReference type="SAM" id="MobiDB-lite"/>
    </source>
</evidence>
<dbReference type="Gene3D" id="3.10.50.40">
    <property type="match status" value="1"/>
</dbReference>
<keyword evidence="6" id="KW-0143">Chaperone</keyword>
<dbReference type="PROSITE" id="PS50059">
    <property type="entry name" value="FKBP_PPIASE"/>
    <property type="match status" value="1"/>
</dbReference>
<dbReference type="InterPro" id="IPR001179">
    <property type="entry name" value="PPIase_FKBP_dom"/>
</dbReference>
<feature type="domain" description="PPIase FKBP-type" evidence="11">
    <location>
        <begin position="11"/>
        <end position="95"/>
    </location>
</feature>
<evidence type="ECO:0000256" key="5">
    <source>
        <dbReference type="ARBA" id="ARBA00023110"/>
    </source>
</evidence>
<evidence type="ECO:0000313" key="12">
    <source>
        <dbReference type="EMBL" id="MFD2111118.1"/>
    </source>
</evidence>
<dbReference type="SUPFAM" id="SSF54534">
    <property type="entry name" value="FKBP-like"/>
    <property type="match status" value="1"/>
</dbReference>
<comment type="caution">
    <text evidence="12">The sequence shown here is derived from an EMBL/GenBank/DDBJ whole genome shotgun (WGS) entry which is preliminary data.</text>
</comment>
<dbReference type="Proteomes" id="UP001597337">
    <property type="component" value="Unassembled WGS sequence"/>
</dbReference>
<evidence type="ECO:0000256" key="9">
    <source>
        <dbReference type="PROSITE-ProRule" id="PRU00277"/>
    </source>
</evidence>
<reference evidence="13" key="1">
    <citation type="journal article" date="2019" name="Int. J. Syst. Evol. Microbiol.">
        <title>The Global Catalogue of Microorganisms (GCM) 10K type strain sequencing project: providing services to taxonomists for standard genome sequencing and annotation.</title>
        <authorList>
            <consortium name="The Broad Institute Genomics Platform"/>
            <consortium name="The Broad Institute Genome Sequencing Center for Infectious Disease"/>
            <person name="Wu L."/>
            <person name="Ma J."/>
        </authorList>
    </citation>
    <scope>NUCLEOTIDE SEQUENCE [LARGE SCALE GENOMIC DNA]</scope>
    <source>
        <strain evidence="13">KACC 12597</strain>
    </source>
</reference>
<dbReference type="RefSeq" id="WP_386023896.1">
    <property type="nucleotide sequence ID" value="NZ_JBHUHX010000009.1"/>
</dbReference>
<proteinExistence type="inferred from homology"/>
<comment type="similarity">
    <text evidence="3">Belongs to the FKBP-type PPIase family.</text>
</comment>
<accession>A0ABW4Y8Q6</accession>